<dbReference type="PROSITE" id="PS51819">
    <property type="entry name" value="VOC"/>
    <property type="match status" value="1"/>
</dbReference>
<keyword evidence="3" id="KW-1185">Reference proteome</keyword>
<dbReference type="InterPro" id="IPR037523">
    <property type="entry name" value="VOC_core"/>
</dbReference>
<dbReference type="Gene3D" id="3.30.720.120">
    <property type="match status" value="1"/>
</dbReference>
<name>U5DJZ7_9CHRO</name>
<dbReference type="Pfam" id="PF00903">
    <property type="entry name" value="Glyoxalase"/>
    <property type="match status" value="1"/>
</dbReference>
<evidence type="ECO:0000259" key="1">
    <source>
        <dbReference type="PROSITE" id="PS51819"/>
    </source>
</evidence>
<dbReference type="SUPFAM" id="SSF54593">
    <property type="entry name" value="Glyoxalase/Bleomycin resistance protein/Dihydroxybiphenyl dioxygenase"/>
    <property type="match status" value="1"/>
</dbReference>
<dbReference type="InParanoid" id="U5DJZ7"/>
<dbReference type="AlphaFoldDB" id="U5DJZ7"/>
<feature type="domain" description="VOC" evidence="1">
    <location>
        <begin position="2"/>
        <end position="122"/>
    </location>
</feature>
<comment type="caution">
    <text evidence="2">The sequence shown here is derived from an EMBL/GenBank/DDBJ whole genome shotgun (WGS) entry which is preliminary data.</text>
</comment>
<dbReference type="STRING" id="582515.KR51_00025520"/>
<dbReference type="eggNOG" id="COG0346">
    <property type="taxonomic scope" value="Bacteria"/>
</dbReference>
<dbReference type="InterPro" id="IPR004360">
    <property type="entry name" value="Glyas_Fos-R_dOase_dom"/>
</dbReference>
<proteinExistence type="predicted"/>
<accession>U5DJZ7</accession>
<organism evidence="2 3">
    <name type="scientific">Rubidibacter lacunae KORDI 51-2</name>
    <dbReference type="NCBI Taxonomy" id="582515"/>
    <lineage>
        <taxon>Bacteria</taxon>
        <taxon>Bacillati</taxon>
        <taxon>Cyanobacteriota</taxon>
        <taxon>Cyanophyceae</taxon>
        <taxon>Oscillatoriophycideae</taxon>
        <taxon>Chroococcales</taxon>
        <taxon>Aphanothecaceae</taxon>
        <taxon>Rubidibacter</taxon>
    </lineage>
</organism>
<dbReference type="OrthoDB" id="9798201at2"/>
<evidence type="ECO:0000313" key="2">
    <source>
        <dbReference type="EMBL" id="ERN40904.1"/>
    </source>
</evidence>
<evidence type="ECO:0000313" key="3">
    <source>
        <dbReference type="Proteomes" id="UP000016960"/>
    </source>
</evidence>
<dbReference type="RefSeq" id="WP_022607896.1">
    <property type="nucleotide sequence ID" value="NZ_ASSJ01000065.1"/>
</dbReference>
<reference evidence="2 3" key="1">
    <citation type="submission" date="2013-05" db="EMBL/GenBank/DDBJ databases">
        <title>Draft genome sequence of Rubidibacter lacunae KORDI 51-2.</title>
        <authorList>
            <person name="Choi D.H."/>
            <person name="Noh J.H."/>
            <person name="Kwon K.-K."/>
            <person name="Lee J.-H."/>
            <person name="Ryu J.-Y."/>
        </authorList>
    </citation>
    <scope>NUCLEOTIDE SEQUENCE [LARGE SCALE GENOMIC DNA]</scope>
    <source>
        <strain evidence="2 3">KORDI 51-2</strain>
    </source>
</reference>
<dbReference type="Gene3D" id="3.30.720.110">
    <property type="match status" value="1"/>
</dbReference>
<protein>
    <submittedName>
        <fullName evidence="2">Putative enzyme</fullName>
    </submittedName>
</protein>
<dbReference type="EMBL" id="ASSJ01000065">
    <property type="protein sequence ID" value="ERN40904.1"/>
    <property type="molecule type" value="Genomic_DNA"/>
</dbReference>
<dbReference type="InterPro" id="IPR029068">
    <property type="entry name" value="Glyas_Bleomycin-R_OHBP_Dase"/>
</dbReference>
<dbReference type="Proteomes" id="UP000016960">
    <property type="component" value="Unassembled WGS sequence"/>
</dbReference>
<sequence length="138" mass="15943">MVTEMIAAIYVDDLTASRNFYRELLGLQPIFEAEWICQLSSPSNESLKLILQPREHELIPKAFQERPKGTSIAFIVPDSDEIYQRAVAMGLEIIQEPRNEEYGRRRFLTVDPDRLLVDVSSDCEPSPDFVAKYMNFEE</sequence>
<gene>
    <name evidence="2" type="ORF">KR51_00025520</name>
</gene>